<protein>
    <submittedName>
        <fullName evidence="4">DnaD domain protein</fullName>
    </submittedName>
</protein>
<evidence type="ECO:0000313" key="4">
    <source>
        <dbReference type="EMBL" id="QII82615.1"/>
    </source>
</evidence>
<name>A0A6G7KBI6_9LACT</name>
<dbReference type="Proteomes" id="UP000501451">
    <property type="component" value="Chromosome"/>
</dbReference>
<organism evidence="4 5">
    <name type="scientific">Jeotgalibaca arthritidis</name>
    <dbReference type="NCBI Taxonomy" id="1868794"/>
    <lineage>
        <taxon>Bacteria</taxon>
        <taxon>Bacillati</taxon>
        <taxon>Bacillota</taxon>
        <taxon>Bacilli</taxon>
        <taxon>Lactobacillales</taxon>
        <taxon>Carnobacteriaceae</taxon>
        <taxon>Jeotgalibaca</taxon>
    </lineage>
</organism>
<dbReference type="InterPro" id="IPR034829">
    <property type="entry name" value="DnaD-like_sf"/>
</dbReference>
<feature type="region of interest" description="Disordered" evidence="2">
    <location>
        <begin position="154"/>
        <end position="176"/>
    </location>
</feature>
<gene>
    <name evidence="4" type="ORF">G7057_09345</name>
</gene>
<dbReference type="AlphaFoldDB" id="A0A6G7KBI6"/>
<feature type="domain" description="DnaB/C C-terminal" evidence="3">
    <location>
        <begin position="185"/>
        <end position="251"/>
    </location>
</feature>
<proteinExistence type="inferred from homology"/>
<evidence type="ECO:0000313" key="5">
    <source>
        <dbReference type="Proteomes" id="UP000501451"/>
    </source>
</evidence>
<dbReference type="RefSeq" id="WP_166163177.1">
    <property type="nucleotide sequence ID" value="NZ_CP049740.1"/>
</dbReference>
<accession>A0A6G7KBI6</accession>
<evidence type="ECO:0000256" key="2">
    <source>
        <dbReference type="SAM" id="MobiDB-lite"/>
    </source>
</evidence>
<feature type="compositionally biased region" description="Low complexity" evidence="2">
    <location>
        <begin position="167"/>
        <end position="176"/>
    </location>
</feature>
<dbReference type="PANTHER" id="PTHR37293">
    <property type="entry name" value="PHAGE REPLICATION PROTEIN-RELATED"/>
    <property type="match status" value="1"/>
</dbReference>
<keyword evidence="5" id="KW-1185">Reference proteome</keyword>
<evidence type="ECO:0000259" key="3">
    <source>
        <dbReference type="Pfam" id="PF07261"/>
    </source>
</evidence>
<dbReference type="Pfam" id="PF07261">
    <property type="entry name" value="DnaB_2"/>
    <property type="match status" value="1"/>
</dbReference>
<dbReference type="KEGG" id="jar:G7057_09345"/>
<dbReference type="SUPFAM" id="SSF158499">
    <property type="entry name" value="DnaD domain-like"/>
    <property type="match status" value="1"/>
</dbReference>
<reference evidence="4 5" key="1">
    <citation type="journal article" date="2017" name="Int. J. Syst. Evol. Microbiol.">
        <title>Jeotgalibaca porci sp. nov. and Jeotgalibaca arthritidis sp. nov., isolated from pigs, and emended description of the genus Jeotgalibaca.</title>
        <authorList>
            <person name="Zamora L."/>
            <person name="Perez-Sancho M."/>
            <person name="Dominguez L."/>
            <person name="Fernandez-Garayzabal J.F."/>
            <person name="Vela A.I."/>
        </authorList>
    </citation>
    <scope>NUCLEOTIDE SEQUENCE [LARGE SCALE GENOMIC DNA]</scope>
    <source>
        <strain evidence="4 5">CECT 9157</strain>
    </source>
</reference>
<dbReference type="InterPro" id="IPR006343">
    <property type="entry name" value="DnaB/C_C"/>
</dbReference>
<evidence type="ECO:0000256" key="1">
    <source>
        <dbReference type="ARBA" id="ARBA00093462"/>
    </source>
</evidence>
<dbReference type="Gene3D" id="1.10.10.630">
    <property type="entry name" value="DnaD domain-like"/>
    <property type="match status" value="1"/>
</dbReference>
<sequence>MAIYRQIQISFWQDELIIELEPEEKYFYLYLMTNDKTTQCGVYRINEKIVAFDTGYSIEKVRELLQVFVAKKRIMYNQEHKELFLLNWLKFNKASSPKVAVVVDRELANIKTIEFHNEVVKQCLLYGYPIKTKEIHYQYPIDTVSKQVGYSIDTETQPEPEEEPKHNNNQKQNQNNAPATNAHLFYQNNFGVANPTVIQTIEHWINDLNEAMVIEAMRRAAVDQKGFRYAEGIMKKWLNKNITTMQQVQADDVAFSNKNEKPNGIYNQEFKRTAEDEERLRRLNDIDLPQGFYDNLI</sequence>
<dbReference type="PANTHER" id="PTHR37293:SF5">
    <property type="entry name" value="DNA REPLICATION PROTEIN"/>
    <property type="match status" value="1"/>
</dbReference>
<dbReference type="NCBIfam" id="TIGR01446">
    <property type="entry name" value="DnaD_dom"/>
    <property type="match status" value="1"/>
</dbReference>
<comment type="similarity">
    <text evidence="1">Belongs to the DnaB/DnaD family.</text>
</comment>
<dbReference type="EMBL" id="CP049740">
    <property type="protein sequence ID" value="QII82615.1"/>
    <property type="molecule type" value="Genomic_DNA"/>
</dbReference>
<dbReference type="InterPro" id="IPR053162">
    <property type="entry name" value="DnaD"/>
</dbReference>